<dbReference type="Gene3D" id="3.90.1410.10">
    <property type="entry name" value="set domain protein methyltransferase, domain 1"/>
    <property type="match status" value="1"/>
</dbReference>
<dbReference type="PANTHER" id="PTHR13271">
    <property type="entry name" value="UNCHARACTERIZED PUTATIVE METHYLTRANSFERASE"/>
    <property type="match status" value="1"/>
</dbReference>
<keyword evidence="1" id="KW-0175">Coiled coil</keyword>
<feature type="transmembrane region" description="Helical" evidence="2">
    <location>
        <begin position="46"/>
        <end position="70"/>
    </location>
</feature>
<keyword evidence="2" id="KW-1133">Transmembrane helix</keyword>
<dbReference type="GO" id="GO:0016279">
    <property type="term" value="F:protein-lysine N-methyltransferase activity"/>
    <property type="evidence" value="ECO:0007669"/>
    <property type="project" value="TreeGrafter"/>
</dbReference>
<evidence type="ECO:0000313" key="3">
    <source>
        <dbReference type="EMBL" id="CAG9320710.1"/>
    </source>
</evidence>
<dbReference type="SUPFAM" id="SSF82199">
    <property type="entry name" value="SET domain"/>
    <property type="match status" value="1"/>
</dbReference>
<evidence type="ECO:0000256" key="2">
    <source>
        <dbReference type="SAM" id="Phobius"/>
    </source>
</evidence>
<accession>A0AAU9J603</accession>
<evidence type="ECO:0008006" key="5">
    <source>
        <dbReference type="Google" id="ProtNLM"/>
    </source>
</evidence>
<name>A0AAU9J603_9CILI</name>
<evidence type="ECO:0000256" key="1">
    <source>
        <dbReference type="SAM" id="Coils"/>
    </source>
</evidence>
<proteinExistence type="predicted"/>
<keyword evidence="4" id="KW-1185">Reference proteome</keyword>
<dbReference type="Proteomes" id="UP001162131">
    <property type="component" value="Unassembled WGS sequence"/>
</dbReference>
<dbReference type="InterPro" id="IPR050600">
    <property type="entry name" value="SETD3_SETD6_MTase"/>
</dbReference>
<dbReference type="InterPro" id="IPR046341">
    <property type="entry name" value="SET_dom_sf"/>
</dbReference>
<sequence>MIHPLYHDYFFTNLDIEHFQTHLSPYKCNILLYHTSTWIYSTNISIFNYCMNTLVLLFFTCLISCSYAFFDIKSLYEKYKFYDENSNFMQKTYVWLQPIARLVAVATEEIKKGDLVLSVPASKVVTTFDDFEWSEHFKNKSPEFIGCAILIHYKTSLNASEPKDYINQFPSDIDAPGTWYDAEGKEWLMKYSEYPHKLRTNYTGFDEFSNIVVAIPGVRELAWEERSYSWALTVLSSYGMPITKKEWKTLKGLTPSAGDEKIQGIALIPFLEIYNNYVKPDNFHPEKYPLEFTNGAVKLYSQRDYKTGEEVYIPYDKKGSHDLLCDRGFTIEMNSHDLFEVKERPSSLCTMTERGCIFYLPTTEVNQKYLEFNKDKANPELAYRQGVRREIKNLKHSIRSQRRRLRILEDRFLKLTFQLGITEKWAAYKALALADRQLLLKELKSLTLIN</sequence>
<reference evidence="3" key="1">
    <citation type="submission" date="2021-09" db="EMBL/GenBank/DDBJ databases">
        <authorList>
            <consortium name="AG Swart"/>
            <person name="Singh M."/>
            <person name="Singh A."/>
            <person name="Seah K."/>
            <person name="Emmerich C."/>
        </authorList>
    </citation>
    <scope>NUCLEOTIDE SEQUENCE</scope>
    <source>
        <strain evidence="3">ATCC30299</strain>
    </source>
</reference>
<keyword evidence="2" id="KW-0472">Membrane</keyword>
<protein>
    <recommendedName>
        <fullName evidence="5">SET domain-containing protein</fullName>
    </recommendedName>
</protein>
<gene>
    <name evidence="3" type="ORF">BSTOLATCC_MIC27293</name>
</gene>
<evidence type="ECO:0000313" key="4">
    <source>
        <dbReference type="Proteomes" id="UP001162131"/>
    </source>
</evidence>
<dbReference type="EMBL" id="CAJZBQ010000027">
    <property type="protein sequence ID" value="CAG9320710.1"/>
    <property type="molecule type" value="Genomic_DNA"/>
</dbReference>
<dbReference type="AlphaFoldDB" id="A0AAU9J603"/>
<comment type="caution">
    <text evidence="3">The sequence shown here is derived from an EMBL/GenBank/DDBJ whole genome shotgun (WGS) entry which is preliminary data.</text>
</comment>
<organism evidence="3 4">
    <name type="scientific">Blepharisma stoltei</name>
    <dbReference type="NCBI Taxonomy" id="1481888"/>
    <lineage>
        <taxon>Eukaryota</taxon>
        <taxon>Sar</taxon>
        <taxon>Alveolata</taxon>
        <taxon>Ciliophora</taxon>
        <taxon>Postciliodesmatophora</taxon>
        <taxon>Heterotrichea</taxon>
        <taxon>Heterotrichida</taxon>
        <taxon>Blepharismidae</taxon>
        <taxon>Blepharisma</taxon>
    </lineage>
</organism>
<keyword evidence="2" id="KW-0812">Transmembrane</keyword>
<dbReference type="CDD" id="cd10527">
    <property type="entry name" value="SET_LSMT"/>
    <property type="match status" value="1"/>
</dbReference>
<feature type="coiled-coil region" evidence="1">
    <location>
        <begin position="384"/>
        <end position="411"/>
    </location>
</feature>